<keyword evidence="8" id="KW-1185">Reference proteome</keyword>
<accession>A0A7R6QWF3</accession>
<dbReference type="HAMAP" id="MF_00765">
    <property type="entry name" value="DarP"/>
    <property type="match status" value="1"/>
</dbReference>
<dbReference type="SUPFAM" id="SSF158710">
    <property type="entry name" value="PSPTO4464-like"/>
    <property type="match status" value="1"/>
</dbReference>
<keyword evidence="3 5" id="KW-0699">rRNA-binding</keyword>
<evidence type="ECO:0000256" key="6">
    <source>
        <dbReference type="SAM" id="MobiDB-lite"/>
    </source>
</evidence>
<dbReference type="PANTHER" id="PTHR38101">
    <property type="entry name" value="UPF0307 PROTEIN YJGA"/>
    <property type="match status" value="1"/>
</dbReference>
<protein>
    <recommendedName>
        <fullName evidence="5">Dual-action ribosomal maturation protein DarP</fullName>
    </recommendedName>
    <alternativeName>
        <fullName evidence="5">Large ribosomal subunit assembly factor DarP</fullName>
    </alternativeName>
</protein>
<reference evidence="8" key="1">
    <citation type="submission" date="2020-01" db="EMBL/GenBank/DDBJ databases">
        <title>Phosphoaccumulans saitamaens gen. nov., sp. nov., a polyphosphate accumulating bacterium isolated from surface river water.</title>
        <authorList>
            <person name="Watanabe K."/>
            <person name="Suda W."/>
        </authorList>
    </citation>
    <scope>NUCLEOTIDE SEQUENCE [LARGE SCALE GENOMIC DNA]</scope>
    <source>
        <strain evidence="8">ICHIAU1</strain>
    </source>
</reference>
<dbReference type="InterPro" id="IPR023153">
    <property type="entry name" value="DarP_sf"/>
</dbReference>
<comment type="function">
    <text evidence="5">Member of a network of 50S ribosomal subunit biogenesis factors which assembles along the 30S-50S interface, preventing incorrect 23S rRNA structures from forming. Promotes peptidyl transferase center (PTC) maturation.</text>
</comment>
<evidence type="ECO:0000313" key="8">
    <source>
        <dbReference type="Proteomes" id="UP000463961"/>
    </source>
</evidence>
<evidence type="ECO:0000256" key="1">
    <source>
        <dbReference type="ARBA" id="ARBA00022490"/>
    </source>
</evidence>
<dbReference type="PIRSF" id="PIRSF016183">
    <property type="entry name" value="UCP016183"/>
    <property type="match status" value="1"/>
</dbReference>
<dbReference type="PANTHER" id="PTHR38101:SF1">
    <property type="entry name" value="UPF0307 PROTEIN YJGA"/>
    <property type="match status" value="1"/>
</dbReference>
<evidence type="ECO:0000313" key="7">
    <source>
        <dbReference type="EMBL" id="BBU68622.1"/>
    </source>
</evidence>
<sequence length="203" mass="23048">MPFHASKPPSQFHTRQGQEVVNAEPEPKTESRRPSKTKAKEEMDALQELGKRLVGVSNDRLKKLDIPEILADAVREAKRISSFGALRRQMQYIGKLMRDVDVEPIQEMLDEIDGVSNKANARFHALEKQRDKLLADESVITALKNQHPDLDVTALRTLRRNALKEQAEQKPPKAYRAIFQLLKSLEQANSTEAETPAEEDSDR</sequence>
<dbReference type="NCBIfam" id="NF003593">
    <property type="entry name" value="PRK05255.1-1"/>
    <property type="match status" value="1"/>
</dbReference>
<feature type="compositionally biased region" description="Polar residues" evidence="6">
    <location>
        <begin position="8"/>
        <end position="19"/>
    </location>
</feature>
<comment type="subcellular location">
    <subcellularLocation>
        <location evidence="5">Cytoplasm</location>
    </subcellularLocation>
    <text evidence="5">Associates with late stage pre-50S ribosomal subunits.</text>
</comment>
<keyword evidence="2 5" id="KW-0690">Ribosome biogenesis</keyword>
<dbReference type="GO" id="GO:0019843">
    <property type="term" value="F:rRNA binding"/>
    <property type="evidence" value="ECO:0007669"/>
    <property type="project" value="UniProtKB-UniRule"/>
</dbReference>
<gene>
    <name evidence="5" type="primary">darP</name>
    <name evidence="7" type="ORF">ICHIAU1_09050</name>
</gene>
<dbReference type="AlphaFoldDB" id="A0A7R6QWF3"/>
<name>A0A7R6QWF3_9RHOO</name>
<organism evidence="7 8">
    <name type="scientific">Fluviibacter phosphoraccumulans</name>
    <dbReference type="NCBI Taxonomy" id="1751046"/>
    <lineage>
        <taxon>Bacteria</taxon>
        <taxon>Pseudomonadati</taxon>
        <taxon>Pseudomonadota</taxon>
        <taxon>Betaproteobacteria</taxon>
        <taxon>Rhodocyclales</taxon>
        <taxon>Fluviibacteraceae</taxon>
        <taxon>Fluviibacter</taxon>
    </lineage>
</organism>
<dbReference type="Gene3D" id="1.10.60.30">
    <property type="entry name" value="PSPTO4464-like domains"/>
    <property type="match status" value="2"/>
</dbReference>
<feature type="compositionally biased region" description="Basic and acidic residues" evidence="6">
    <location>
        <begin position="25"/>
        <end position="42"/>
    </location>
</feature>
<dbReference type="CDD" id="cd16331">
    <property type="entry name" value="YjgA-like"/>
    <property type="match status" value="1"/>
</dbReference>
<comment type="similarity">
    <text evidence="5">Belongs to the DarP family.</text>
</comment>
<dbReference type="InterPro" id="IPR006839">
    <property type="entry name" value="DarP"/>
</dbReference>
<evidence type="ECO:0000256" key="2">
    <source>
        <dbReference type="ARBA" id="ARBA00022517"/>
    </source>
</evidence>
<evidence type="ECO:0000256" key="3">
    <source>
        <dbReference type="ARBA" id="ARBA00022730"/>
    </source>
</evidence>
<dbReference type="OrthoDB" id="5293604at2"/>
<dbReference type="GO" id="GO:0043022">
    <property type="term" value="F:ribosome binding"/>
    <property type="evidence" value="ECO:0007669"/>
    <property type="project" value="UniProtKB-UniRule"/>
</dbReference>
<dbReference type="Proteomes" id="UP000463961">
    <property type="component" value="Chromosome"/>
</dbReference>
<proteinExistence type="inferred from homology"/>
<dbReference type="GO" id="GO:1902626">
    <property type="term" value="P:assembly of large subunit precursor of preribosome"/>
    <property type="evidence" value="ECO:0007669"/>
    <property type="project" value="UniProtKB-UniRule"/>
</dbReference>
<keyword evidence="1 5" id="KW-0963">Cytoplasm</keyword>
<keyword evidence="4 5" id="KW-0694">RNA-binding</keyword>
<evidence type="ECO:0000256" key="5">
    <source>
        <dbReference type="HAMAP-Rule" id="MF_00765"/>
    </source>
</evidence>
<dbReference type="Pfam" id="PF04751">
    <property type="entry name" value="DarP"/>
    <property type="match status" value="1"/>
</dbReference>
<dbReference type="RefSeq" id="WP_162050601.1">
    <property type="nucleotide sequence ID" value="NZ_AP022345.1"/>
</dbReference>
<evidence type="ECO:0000256" key="4">
    <source>
        <dbReference type="ARBA" id="ARBA00022884"/>
    </source>
</evidence>
<dbReference type="GO" id="GO:0005829">
    <property type="term" value="C:cytosol"/>
    <property type="evidence" value="ECO:0007669"/>
    <property type="project" value="TreeGrafter"/>
</dbReference>
<dbReference type="EMBL" id="AP022345">
    <property type="protein sequence ID" value="BBU68622.1"/>
    <property type="molecule type" value="Genomic_DNA"/>
</dbReference>
<feature type="region of interest" description="Disordered" evidence="6">
    <location>
        <begin position="1"/>
        <end position="42"/>
    </location>
</feature>